<dbReference type="InterPro" id="IPR011992">
    <property type="entry name" value="EF-hand-dom_pair"/>
</dbReference>
<dbReference type="Gene3D" id="2.180.10.10">
    <property type="entry name" value="RHS repeat-associated core"/>
    <property type="match status" value="4"/>
</dbReference>
<dbReference type="InterPro" id="IPR002048">
    <property type="entry name" value="EF_hand_dom"/>
</dbReference>
<dbReference type="InterPro" id="IPR018247">
    <property type="entry name" value="EF_Hand_1_Ca_BS"/>
</dbReference>
<proteinExistence type="predicted"/>
<dbReference type="EMBL" id="FNWV01000003">
    <property type="protein sequence ID" value="SEH53058.1"/>
    <property type="molecule type" value="Genomic_DNA"/>
</dbReference>
<dbReference type="GO" id="GO:0004553">
    <property type="term" value="F:hydrolase activity, hydrolyzing O-glycosyl compounds"/>
    <property type="evidence" value="ECO:0007669"/>
    <property type="project" value="InterPro"/>
</dbReference>
<dbReference type="Pfam" id="PF20148">
    <property type="entry name" value="DUF6531"/>
    <property type="match status" value="1"/>
</dbReference>
<dbReference type="NCBIfam" id="TIGR01643">
    <property type="entry name" value="YD_repeat_2x"/>
    <property type="match status" value="4"/>
</dbReference>
<dbReference type="Pfam" id="PF15640">
    <property type="entry name" value="Tox-MPTase4"/>
    <property type="match status" value="1"/>
</dbReference>
<organism evidence="3 4">
    <name type="scientific">Ruminococcus flavefaciens</name>
    <dbReference type="NCBI Taxonomy" id="1265"/>
    <lineage>
        <taxon>Bacteria</taxon>
        <taxon>Bacillati</taxon>
        <taxon>Bacillota</taxon>
        <taxon>Clostridia</taxon>
        <taxon>Eubacteriales</taxon>
        <taxon>Oscillospiraceae</taxon>
        <taxon>Ruminococcus</taxon>
    </lineage>
</organism>
<dbReference type="Proteomes" id="UP000183190">
    <property type="component" value="Unassembled WGS sequence"/>
</dbReference>
<dbReference type="PROSITE" id="PS00018">
    <property type="entry name" value="EF_HAND_1"/>
    <property type="match status" value="3"/>
</dbReference>
<sequence length="2286" mass="253437">MSKKINRVIAGSLSAVFVGQVLISGDGNAQGILGPENIARAAEIVEEWKSQKELSAEFKQAASELGAVDYFETTDTAASPKSAKRTLARSAYAGAGSDISTSLTITGKVALGEVAGVSRNDDPPIFIRIFNGNWEEITHRTCHNGDSYSISAAGGSSDVYHVKFECDGYLPFYLKDFGTGSFVLGSGGSQDTLTLVPGDTKNNPDCDNQWSDDWLNTYDVEYVESCLGATKGASDFSPALDTDGDGTVTQDELSYWQDKFIEMGENDEEVTVSAAAASYDLNGDGMINSNDFADFEKYVDNVITSLPNARDYDGDGDIDRDDCTAYNNFIFGSAGADILKWYDLDLNHDGVVNSDDQSGLEYYANLSKRSDNYFEYMDKNCDGTIGTDDLAWFEAAYSSDLGCDQAFKKYLRLESGASFPYSFNLHDTDLDLNGHTLAVAEYMSFNTDIPQYWSDGVGARLDLNGGSLQVGRNFVFRTASPDGWGDSKPGQTLDMNGGSIFIGGNFDFGQPHCLDTILMTNPSDELTICGNWTYVTDTDMEGKWTAGQIHFYGANWNVNEASGDKSIYSSGTHSIEFFNPNGLQTVLWANTETYTDDAGNTSTGRRFNFDYKDANGNSLGVIFPYGYSTEMYWFRPWFKPADGDLTAYRKAWEGADGVNAATGNYKKDFEDYSVTAPGVGADFLRSYNSTSPEEGSFGTGWEFNLDVSKIAANEYSDYVQVVLPDGSNTTFEKKGENSFKCINAHSTLEKSGGEYTLTNSGFSKYHFNAEGMLDKIYDANGNKLEISSITDNKRTITDSIGRNYYIYYTDNGGHKRITKIEDPSAHKEVTYEYNDKNQLMSYTNEKGAKESYYYDNNGKLNRIVNCFNEVTLNVTYVSNGRVDNTVNEQGLKQVYVYDKENCQTGMEEYDGSKLLKKVTYDYDEDYAIVGNHTFVDGKEYIDKTEYYKNEDGKNKYDEIKKATDTAGNVTQYEYDANGNVTKTINPDGTYTRTRYNAKNNPLVEVDEVKNVTIYEYDEKGINVVKESNSIHPVANAYDMLASGFDLSKVDLSGYAVTTYDYYEFSEDQGAAIAGLIRSTTDPEGNVCENIYNAEGLVETAVTKDSSGNLVSKISYTYNESLQPAEVREYTDIANDVYTRDVYEYDALNNITKVTSYGTGTEGIVTVFEYDQLGRKTAEYTPKHSADKSVGSKYTYNRGNLPVSIKDNLGNVTYYEYDAYGNAVRTINPDGSISSTEYDALQRELAEYFQDGASSPRQIISKNEYEYTEADYDVYTSLDGFTTKHLHGLKERSYAYITADKQVVSETVQDFRGNTVSESVNGVVKRTSCYYADGTLARQTDALGNTTKYEYGFLGALTKTYTPFTKDKDGNVRYAVTEVQYDKNGNVIKTIEPAAEQDSAAEKYRITENKYNAGGDLIEVKLVDPVSNTANITKYFYDDAGNVTKRYTGMSSENDTDYLITEYEYDQYFRPLKTTDSTGYDSGTAVYDVNGNVIRSTDPNGNITVNTYDELDRIIRSETTNGSDEDDTVVTEYRFDRMGRTVMAKVGNATTSYEYDKMGRVVSETDGNGNFKGYFYNGISDYISRAITGQRNLIIYSDVNYTYDDEMRISTISESGKEIVSYEYDANGNKSKETLANGITTKYAYNCVNAVVDIRTFNGEDEIASSTYKYYLDGSDSCKTVSENDIIEKTSYVYNGFGQLTEEKVENGALTDKYTYAYDDHGNRVRMTATGSENFTTVYNYNNSDSKYTALLQSETKTGINEETDTEETAITAYTYDANGNQLTKISNEKTENFTYDVFDQLIGYTDGEDVASYTYDANGLRATKTVNGHTVGHVWDGNQQIIADVDETGPYSAKCYFFGAGITAKYNYANGVKSDYNYYRKNAHGDVVSITDASANNVKTYRYDAFGVEKNIDESDVNVFRYCGEYFDTESDTIYLRARYYSPDNGRFITRDSVSGSAGDPLSLNLYTYCHNNPILNCDPSGHSIKSFFKSAAKKVTSTAKKVTSKVTKAASSAGKAIKQWGKDRADDWKTGIKSLQNSGPAGQVFASYSQGVVDTLGSQISAIRHPVKTAKSVVSGVKSFVNDPVGTVKSAVVEKYNSACALYKDIRNGDWQSVANKAAYALGGASVGIVEGAIGKAACSKITSKINASKAAKSAKVDYRLRENQLFDNGERIATTKQVRTFKKEMGKKNVKVVVDKKGRVLGYDKAAGFSAQEGKIYISKKPALVDMYHESFHAEHCSMLGFDKYNALSRFEKESYVVNRVKTCGLFNAAEIASNENYLKKIPR</sequence>
<dbReference type="InterPro" id="IPR050708">
    <property type="entry name" value="T6SS_VgrG/RHS"/>
</dbReference>
<dbReference type="GO" id="GO:0000272">
    <property type="term" value="P:polysaccharide catabolic process"/>
    <property type="evidence" value="ECO:0007669"/>
    <property type="project" value="InterPro"/>
</dbReference>
<dbReference type="RefSeq" id="WP_074715619.1">
    <property type="nucleotide sequence ID" value="NZ_FNWV01000003.1"/>
</dbReference>
<dbReference type="OrthoDB" id="1813751at2"/>
<evidence type="ECO:0000256" key="1">
    <source>
        <dbReference type="ARBA" id="ARBA00022737"/>
    </source>
</evidence>
<dbReference type="Pfam" id="PF25023">
    <property type="entry name" value="TEN_YD-shell"/>
    <property type="match status" value="1"/>
</dbReference>
<name>A0A1H6ITV3_RUMFL</name>
<dbReference type="CDD" id="cd00051">
    <property type="entry name" value="EFh"/>
    <property type="match status" value="1"/>
</dbReference>
<dbReference type="InterPro" id="IPR006530">
    <property type="entry name" value="YD"/>
</dbReference>
<gene>
    <name evidence="3" type="ORF">SAMN02910265_01310</name>
</gene>
<dbReference type="Pfam" id="PF05593">
    <property type="entry name" value="RHS_repeat"/>
    <property type="match status" value="2"/>
</dbReference>
<dbReference type="InterPro" id="IPR036439">
    <property type="entry name" value="Dockerin_dom_sf"/>
</dbReference>
<dbReference type="InterPro" id="IPR045351">
    <property type="entry name" value="DUF6531"/>
</dbReference>
<evidence type="ECO:0000313" key="4">
    <source>
        <dbReference type="Proteomes" id="UP000183190"/>
    </source>
</evidence>
<dbReference type="Gene3D" id="1.10.1330.10">
    <property type="entry name" value="Dockerin domain"/>
    <property type="match status" value="1"/>
</dbReference>
<dbReference type="InterPro" id="IPR016134">
    <property type="entry name" value="Dockerin_dom"/>
</dbReference>
<dbReference type="InterPro" id="IPR022385">
    <property type="entry name" value="Rhs_assc_core"/>
</dbReference>
<accession>A0A1H6ITV3</accession>
<dbReference type="PROSITE" id="PS51766">
    <property type="entry name" value="DOCKERIN"/>
    <property type="match status" value="1"/>
</dbReference>
<evidence type="ECO:0000313" key="3">
    <source>
        <dbReference type="EMBL" id="SEH53058.1"/>
    </source>
</evidence>
<dbReference type="PANTHER" id="PTHR32305:SF15">
    <property type="entry name" value="PROTEIN RHSA-RELATED"/>
    <property type="match status" value="1"/>
</dbReference>
<dbReference type="InterPro" id="IPR002105">
    <property type="entry name" value="Dockerin_1_rpt"/>
</dbReference>
<evidence type="ECO:0000259" key="2">
    <source>
        <dbReference type="PROSITE" id="PS51766"/>
    </source>
</evidence>
<dbReference type="InterPro" id="IPR056823">
    <property type="entry name" value="TEN-like_YD-shell"/>
</dbReference>
<dbReference type="NCBIfam" id="TIGR03696">
    <property type="entry name" value="Rhs_assc_core"/>
    <property type="match status" value="1"/>
</dbReference>
<reference evidence="3 4" key="1">
    <citation type="submission" date="2016-10" db="EMBL/GenBank/DDBJ databases">
        <authorList>
            <person name="de Groot N.N."/>
        </authorList>
    </citation>
    <scope>NUCLEOTIDE SEQUENCE [LARGE SCALE GENOMIC DNA]</scope>
    <source>
        <strain evidence="3 4">YAD2003</strain>
    </source>
</reference>
<keyword evidence="1" id="KW-0677">Repeat</keyword>
<feature type="domain" description="Dockerin" evidence="2">
    <location>
        <begin position="235"/>
        <end position="308"/>
    </location>
</feature>
<dbReference type="InterPro" id="IPR031325">
    <property type="entry name" value="RHS_repeat"/>
</dbReference>
<dbReference type="Gene3D" id="1.10.238.10">
    <property type="entry name" value="EF-hand"/>
    <property type="match status" value="1"/>
</dbReference>
<dbReference type="PROSITE" id="PS00448">
    <property type="entry name" value="CLOS_CELLULOSOME_RPT"/>
    <property type="match status" value="1"/>
</dbReference>
<dbReference type="GO" id="GO:0005509">
    <property type="term" value="F:calcium ion binding"/>
    <property type="evidence" value="ECO:0007669"/>
    <property type="project" value="InterPro"/>
</dbReference>
<dbReference type="SUPFAM" id="SSF47473">
    <property type="entry name" value="EF-hand"/>
    <property type="match status" value="1"/>
</dbReference>
<dbReference type="InterPro" id="IPR028912">
    <property type="entry name" value="Tox-MPTase4_dom"/>
</dbReference>
<dbReference type="PANTHER" id="PTHR32305">
    <property type="match status" value="1"/>
</dbReference>
<protein>
    <submittedName>
        <fullName evidence="3">RHS repeat-associated core domain-containing protein</fullName>
    </submittedName>
</protein>